<keyword evidence="2" id="KW-1185">Reference proteome</keyword>
<sequence>MEERIQNLYQKLRDISALYLIYRMQNNVEQVKKIIPEIQEFVLWFLDGNRFGIEEGLYQGMCQNVIVILDDILQAMKQEDIVLLHDAVAYGLMEYLQLFVEEEQEEGTDDSL</sequence>
<name>A0AC61RTU1_9FIRM</name>
<gene>
    <name evidence="1" type="ORF">E5329_16310</name>
</gene>
<dbReference type="Proteomes" id="UP000304953">
    <property type="component" value="Unassembled WGS sequence"/>
</dbReference>
<protein>
    <submittedName>
        <fullName evidence="1">Uncharacterized protein</fullName>
    </submittedName>
</protein>
<comment type="caution">
    <text evidence="1">The sequence shown here is derived from an EMBL/GenBank/DDBJ whole genome shotgun (WGS) entry which is preliminary data.</text>
</comment>
<accession>A0AC61RTU1</accession>
<dbReference type="EMBL" id="SRYA01000034">
    <property type="protein sequence ID" value="TGY95128.1"/>
    <property type="molecule type" value="Genomic_DNA"/>
</dbReference>
<organism evidence="1 2">
    <name type="scientific">Petralouisia muris</name>
    <dbReference type="NCBI Taxonomy" id="3032872"/>
    <lineage>
        <taxon>Bacteria</taxon>
        <taxon>Bacillati</taxon>
        <taxon>Bacillota</taxon>
        <taxon>Clostridia</taxon>
        <taxon>Lachnospirales</taxon>
        <taxon>Lachnospiraceae</taxon>
        <taxon>Petralouisia</taxon>
    </lineage>
</organism>
<evidence type="ECO:0000313" key="2">
    <source>
        <dbReference type="Proteomes" id="UP000304953"/>
    </source>
</evidence>
<evidence type="ECO:0000313" key="1">
    <source>
        <dbReference type="EMBL" id="TGY95128.1"/>
    </source>
</evidence>
<reference evidence="1" key="1">
    <citation type="submission" date="2019-04" db="EMBL/GenBank/DDBJ databases">
        <title>Microbes associate with the intestines of laboratory mice.</title>
        <authorList>
            <person name="Navarre W."/>
            <person name="Wong E."/>
            <person name="Huang K."/>
            <person name="Tropini C."/>
            <person name="Ng K."/>
            <person name="Yu B."/>
        </authorList>
    </citation>
    <scope>NUCLEOTIDE SEQUENCE</scope>
    <source>
        <strain evidence="1">NM01_1-7b</strain>
    </source>
</reference>
<proteinExistence type="predicted"/>